<keyword evidence="1" id="KW-0433">Leucine-rich repeat</keyword>
<organism evidence="4 5">
    <name type="scientific">Spraguea lophii (strain 42_110)</name>
    <name type="common">Microsporidian parasite</name>
    <dbReference type="NCBI Taxonomy" id="1358809"/>
    <lineage>
        <taxon>Eukaryota</taxon>
        <taxon>Fungi</taxon>
        <taxon>Fungi incertae sedis</taxon>
        <taxon>Microsporidia</taxon>
        <taxon>Spragueidae</taxon>
        <taxon>Spraguea</taxon>
    </lineage>
</organism>
<evidence type="ECO:0000313" key="4">
    <source>
        <dbReference type="EMBL" id="EPR79325.1"/>
    </source>
</evidence>
<keyword evidence="5" id="KW-1185">Reference proteome</keyword>
<gene>
    <name evidence="4" type="ORF">SLOPH_1206</name>
</gene>
<dbReference type="EMBL" id="ATCN01000299">
    <property type="protein sequence ID" value="EPR79325.1"/>
    <property type="molecule type" value="Genomic_DNA"/>
</dbReference>
<dbReference type="InterPro" id="IPR003591">
    <property type="entry name" value="Leu-rich_rpt_typical-subtyp"/>
</dbReference>
<dbReference type="PANTHER" id="PTHR48051">
    <property type="match status" value="1"/>
</dbReference>
<keyword evidence="2" id="KW-0677">Repeat</keyword>
<dbReference type="AlphaFoldDB" id="S7W8V1"/>
<dbReference type="InParanoid" id="S7W8V1"/>
<accession>S7W8V1</accession>
<dbReference type="InterPro" id="IPR050216">
    <property type="entry name" value="LRR_domain-containing"/>
</dbReference>
<dbReference type="InterPro" id="IPR055414">
    <property type="entry name" value="LRR_R13L4/SHOC2-like"/>
</dbReference>
<reference evidence="5" key="1">
    <citation type="journal article" date="2013" name="PLoS Genet.">
        <title>The genome of Spraguea lophii and the basis of host-microsporidian interactions.</title>
        <authorList>
            <person name="Campbell S.E."/>
            <person name="Williams T.A."/>
            <person name="Yousuf A."/>
            <person name="Soanes D.M."/>
            <person name="Paszkiewicz K.H."/>
            <person name="Williams B.A.P."/>
        </authorList>
    </citation>
    <scope>NUCLEOTIDE SEQUENCE [LARGE SCALE GENOMIC DNA]</scope>
    <source>
        <strain evidence="5">42_110</strain>
    </source>
</reference>
<dbReference type="HOGENOM" id="CLU_653871_0_0_1"/>
<comment type="caution">
    <text evidence="4">The sequence shown here is derived from an EMBL/GenBank/DDBJ whole genome shotgun (WGS) entry which is preliminary data.</text>
</comment>
<protein>
    <submittedName>
        <fullName evidence="4">Leucine rich repeat protein</fullName>
    </submittedName>
</protein>
<evidence type="ECO:0000259" key="3">
    <source>
        <dbReference type="Pfam" id="PF23598"/>
    </source>
</evidence>
<name>S7W8V1_SPRLO</name>
<evidence type="ECO:0000313" key="5">
    <source>
        <dbReference type="Proteomes" id="UP000014978"/>
    </source>
</evidence>
<evidence type="ECO:0000256" key="1">
    <source>
        <dbReference type="ARBA" id="ARBA00022614"/>
    </source>
</evidence>
<dbReference type="Pfam" id="PF23598">
    <property type="entry name" value="LRR_14"/>
    <property type="match status" value="1"/>
</dbReference>
<dbReference type="PANTHER" id="PTHR48051:SF42">
    <property type="entry name" value="LEUCINE-RICH REPEAT-CONTAINING PROTEIN 18-LIKE"/>
    <property type="match status" value="1"/>
</dbReference>
<dbReference type="InterPro" id="IPR001611">
    <property type="entry name" value="Leu-rich_rpt"/>
</dbReference>
<dbReference type="InterPro" id="IPR032675">
    <property type="entry name" value="LRR_dom_sf"/>
</dbReference>
<dbReference type="STRING" id="1358809.S7W8V1"/>
<dbReference type="Gene3D" id="3.80.10.10">
    <property type="entry name" value="Ribonuclease Inhibitor"/>
    <property type="match status" value="1"/>
</dbReference>
<proteinExistence type="predicted"/>
<dbReference type="VEuPathDB" id="MicrosporidiaDB:SLOPH_1206"/>
<sequence length="462" mass="53791">MGNIQSKSKKYIIAKGNCSAPEILRLLSLDDHLFPYEKIQVQAHTKMKLVKDLCEFNNYMVENIKKYSVKNKYDEKVNESGYKTFTNNDINVEKRGGNKNDIANSELVNIVQESLSPRTFPLSSTELRIISSLLEPETRLNVLLHESKALRNIYSDIAINHSELYLCRQFIIEVNSNIMFFKKLKIVQLCCNYLSEIPKEIGELENLNILILSRNRIKKLPREIGKLYKLKELSIKENYLKSLPLEITSLKKLEILNIDSNKFTSLPTYIGKLGNLKQLSVNDNPIQDIPIEIINLIELQELNAECCNFNLKKYQMKNNISPILKHSANQLKEICCRKIIFDNILIPKTLLNSTKKFMKSVKECSFCKGPYFTGYKTIVPMHVHNQDMPVSYRMCKYHFNSTESRKEKLMWINEPTTPYKRINAGKKDIGVMFNKYEYDLFEQLQSNEKYIEPGNLAFEDFE</sequence>
<evidence type="ECO:0000256" key="2">
    <source>
        <dbReference type="ARBA" id="ARBA00022737"/>
    </source>
</evidence>
<dbReference type="SMART" id="SM00369">
    <property type="entry name" value="LRR_TYP"/>
    <property type="match status" value="3"/>
</dbReference>
<dbReference type="Proteomes" id="UP000014978">
    <property type="component" value="Unassembled WGS sequence"/>
</dbReference>
<dbReference type="OrthoDB" id="660555at2759"/>
<dbReference type="PROSITE" id="PS51450">
    <property type="entry name" value="LRR"/>
    <property type="match status" value="1"/>
</dbReference>
<dbReference type="GO" id="GO:0005737">
    <property type="term" value="C:cytoplasm"/>
    <property type="evidence" value="ECO:0007669"/>
    <property type="project" value="TreeGrafter"/>
</dbReference>
<dbReference type="SUPFAM" id="SSF52058">
    <property type="entry name" value="L domain-like"/>
    <property type="match status" value="1"/>
</dbReference>
<feature type="domain" description="Disease resistance R13L4/SHOC-2-like LRR" evidence="3">
    <location>
        <begin position="223"/>
        <end position="307"/>
    </location>
</feature>